<gene>
    <name evidence="2" type="ORF">C4D60_Mb07t26700</name>
</gene>
<dbReference type="Proteomes" id="UP000317650">
    <property type="component" value="Chromosome 7"/>
</dbReference>
<feature type="transmembrane region" description="Helical" evidence="1">
    <location>
        <begin position="21"/>
        <end position="44"/>
    </location>
</feature>
<keyword evidence="1" id="KW-0812">Transmembrane</keyword>
<evidence type="ECO:0000313" key="2">
    <source>
        <dbReference type="EMBL" id="THU61761.1"/>
    </source>
</evidence>
<dbReference type="AlphaFoldDB" id="A0A4S8JIG5"/>
<protein>
    <submittedName>
        <fullName evidence="2">Uncharacterized protein</fullName>
    </submittedName>
</protein>
<keyword evidence="1" id="KW-0472">Membrane</keyword>
<accession>A0A4S8JIG5</accession>
<evidence type="ECO:0000313" key="3">
    <source>
        <dbReference type="Proteomes" id="UP000317650"/>
    </source>
</evidence>
<keyword evidence="3" id="KW-1185">Reference proteome</keyword>
<name>A0A4S8JIG5_MUSBA</name>
<organism evidence="2 3">
    <name type="scientific">Musa balbisiana</name>
    <name type="common">Banana</name>
    <dbReference type="NCBI Taxonomy" id="52838"/>
    <lineage>
        <taxon>Eukaryota</taxon>
        <taxon>Viridiplantae</taxon>
        <taxon>Streptophyta</taxon>
        <taxon>Embryophyta</taxon>
        <taxon>Tracheophyta</taxon>
        <taxon>Spermatophyta</taxon>
        <taxon>Magnoliopsida</taxon>
        <taxon>Liliopsida</taxon>
        <taxon>Zingiberales</taxon>
        <taxon>Musaceae</taxon>
        <taxon>Musa</taxon>
    </lineage>
</organism>
<keyword evidence="1" id="KW-1133">Transmembrane helix</keyword>
<dbReference type="EMBL" id="PYDT01000005">
    <property type="protein sequence ID" value="THU61761.1"/>
    <property type="molecule type" value="Genomic_DNA"/>
</dbReference>
<reference evidence="2 3" key="1">
    <citation type="journal article" date="2019" name="Nat. Plants">
        <title>Genome sequencing of Musa balbisiana reveals subgenome evolution and function divergence in polyploid bananas.</title>
        <authorList>
            <person name="Yao X."/>
        </authorList>
    </citation>
    <scope>NUCLEOTIDE SEQUENCE [LARGE SCALE GENOMIC DNA]</scope>
    <source>
        <strain evidence="3">cv. DH-PKW</strain>
        <tissue evidence="2">Leaves</tissue>
    </source>
</reference>
<sequence length="85" mass="9499">MGTKHNHSDGRKSFSVFDGCYVQFIWKPSLYFLLYAGVVVFLLLFNSGTLISLLTIPFAWNLITAGYVEQSILGKKPLDLLAPIC</sequence>
<proteinExistence type="predicted"/>
<comment type="caution">
    <text evidence="2">The sequence shown here is derived from an EMBL/GenBank/DDBJ whole genome shotgun (WGS) entry which is preliminary data.</text>
</comment>
<evidence type="ECO:0000256" key="1">
    <source>
        <dbReference type="SAM" id="Phobius"/>
    </source>
</evidence>